<sequence>MPEVRRCRVTETGVTNRPPTVAVSAAGLINISYPLSEQPILGTWTVVAQVQGQLYKRQFDILKYVLPKYEVTIDAPPYIRDWNACKRIEVKARYTFGQDVHGMVKMQAAVRGIGYYSAHSSSTIVQRSKIDGVAAFNVCISDLIHTRFPDHFRGQLHLVAEVTTPDGSIVRATDDSCPVNKQLVDLRFSRDTRTTFKPGLPFKGRVLVQYADGSSADNVTVLVDAVVDGIDFSRQSLTSSHGHAQFYIPPLPTIAQSMAISAKVLSIEEELVPESYFSAYLTVTSWYSPSKCHLLIESKNHKYKVGEEGRFMIHSTCPCNLDMYYEVKARGNIVYSGIHFSRHQHKHTNPTTDTSKFPIYLQHLQNEGYGAKTCTVFIKFLITHEMAPVSRLLVYYIRPGGEGVADAIVFETEPDFRNKVIVRVRVEKLLSDPY</sequence>
<dbReference type="Pfam" id="PF17789">
    <property type="entry name" value="MG4"/>
    <property type="match status" value="1"/>
</dbReference>
<evidence type="ECO:0000313" key="3">
    <source>
        <dbReference type="Proteomes" id="UP001208570"/>
    </source>
</evidence>
<comment type="caution">
    <text evidence="2">The sequence shown here is derived from an EMBL/GenBank/DDBJ whole genome shotgun (WGS) entry which is preliminary data.</text>
</comment>
<dbReference type="Gene3D" id="2.60.40.10">
    <property type="entry name" value="Immunoglobulins"/>
    <property type="match status" value="1"/>
</dbReference>
<feature type="domain" description="Alpha-2-macroglobulin bait region" evidence="1">
    <location>
        <begin position="294"/>
        <end position="430"/>
    </location>
</feature>
<dbReference type="Proteomes" id="UP001208570">
    <property type="component" value="Unassembled WGS sequence"/>
</dbReference>
<dbReference type="InterPro" id="IPR013783">
    <property type="entry name" value="Ig-like_fold"/>
</dbReference>
<dbReference type="InterPro" id="IPR040839">
    <property type="entry name" value="MG4"/>
</dbReference>
<evidence type="ECO:0000259" key="1">
    <source>
        <dbReference type="SMART" id="SM01359"/>
    </source>
</evidence>
<dbReference type="Pfam" id="PF17791">
    <property type="entry name" value="MG3"/>
    <property type="match status" value="1"/>
</dbReference>
<keyword evidence="3" id="KW-1185">Reference proteome</keyword>
<gene>
    <name evidence="2" type="ORF">LSH36_359g00063</name>
</gene>
<name>A0AAD9JFP2_9ANNE</name>
<accession>A0AAD9JFP2</accession>
<dbReference type="SMART" id="SM01359">
    <property type="entry name" value="A2M_N_2"/>
    <property type="match status" value="1"/>
</dbReference>
<protein>
    <recommendedName>
        <fullName evidence="1">Alpha-2-macroglobulin bait region domain-containing protein</fullName>
    </recommendedName>
</protein>
<dbReference type="Pfam" id="PF07703">
    <property type="entry name" value="A2M_BRD"/>
    <property type="match status" value="1"/>
</dbReference>
<dbReference type="InterPro" id="IPR041555">
    <property type="entry name" value="MG3"/>
</dbReference>
<dbReference type="Gene3D" id="2.60.40.1930">
    <property type="match status" value="1"/>
</dbReference>
<dbReference type="AlphaFoldDB" id="A0AAD9JFP2"/>
<proteinExistence type="predicted"/>
<dbReference type="Gene3D" id="2.60.40.1940">
    <property type="match status" value="1"/>
</dbReference>
<evidence type="ECO:0000313" key="2">
    <source>
        <dbReference type="EMBL" id="KAK2151550.1"/>
    </source>
</evidence>
<dbReference type="PANTHER" id="PTHR11412:SF139">
    <property type="entry name" value="C3 AND PZP-LIKE ALPHA-2-MACROGLOBULIN DOMAIN-CONTAINING PROTEIN 8"/>
    <property type="match status" value="1"/>
</dbReference>
<dbReference type="InterPro" id="IPR011625">
    <property type="entry name" value="A2M_N_BRD"/>
</dbReference>
<reference evidence="2" key="1">
    <citation type="journal article" date="2023" name="Mol. Biol. Evol.">
        <title>Third-Generation Sequencing Reveals the Adaptive Role of the Epigenome in Three Deep-Sea Polychaetes.</title>
        <authorList>
            <person name="Perez M."/>
            <person name="Aroh O."/>
            <person name="Sun Y."/>
            <person name="Lan Y."/>
            <person name="Juniper S.K."/>
            <person name="Young C.R."/>
            <person name="Angers B."/>
            <person name="Qian P.Y."/>
        </authorList>
    </citation>
    <scope>NUCLEOTIDE SEQUENCE</scope>
    <source>
        <strain evidence="2">P08H-3</strain>
    </source>
</reference>
<organism evidence="2 3">
    <name type="scientific">Paralvinella palmiformis</name>
    <dbReference type="NCBI Taxonomy" id="53620"/>
    <lineage>
        <taxon>Eukaryota</taxon>
        <taxon>Metazoa</taxon>
        <taxon>Spiralia</taxon>
        <taxon>Lophotrochozoa</taxon>
        <taxon>Annelida</taxon>
        <taxon>Polychaeta</taxon>
        <taxon>Sedentaria</taxon>
        <taxon>Canalipalpata</taxon>
        <taxon>Terebellida</taxon>
        <taxon>Terebelliformia</taxon>
        <taxon>Alvinellidae</taxon>
        <taxon>Paralvinella</taxon>
    </lineage>
</organism>
<dbReference type="EMBL" id="JAODUP010000359">
    <property type="protein sequence ID" value="KAK2151550.1"/>
    <property type="molecule type" value="Genomic_DNA"/>
</dbReference>
<dbReference type="InterPro" id="IPR050473">
    <property type="entry name" value="A2M/Complement_sys"/>
</dbReference>
<dbReference type="PANTHER" id="PTHR11412">
    <property type="entry name" value="MACROGLOBULIN / COMPLEMENT"/>
    <property type="match status" value="1"/>
</dbReference>